<reference evidence="2 3" key="1">
    <citation type="submission" date="2024-03" db="EMBL/GenBank/DDBJ databases">
        <title>A high-quality draft genome sequence of Diaporthe vaccinii, a causative agent of upright dieback and viscid rot disease in cranberry plants.</title>
        <authorList>
            <person name="Sarrasin M."/>
            <person name="Lang B.F."/>
            <person name="Burger G."/>
        </authorList>
    </citation>
    <scope>NUCLEOTIDE SEQUENCE [LARGE SCALE GENOMIC DNA]</scope>
    <source>
        <strain evidence="2 3">IS7</strain>
    </source>
</reference>
<feature type="transmembrane region" description="Helical" evidence="1">
    <location>
        <begin position="34"/>
        <end position="55"/>
    </location>
</feature>
<proteinExistence type="predicted"/>
<evidence type="ECO:0000313" key="3">
    <source>
        <dbReference type="Proteomes" id="UP001600888"/>
    </source>
</evidence>
<gene>
    <name evidence="2" type="ORF">FJTKL_07675</name>
</gene>
<dbReference type="Proteomes" id="UP001600888">
    <property type="component" value="Unassembled WGS sequence"/>
</dbReference>
<comment type="caution">
    <text evidence="2">The sequence shown here is derived from an EMBL/GenBank/DDBJ whole genome shotgun (WGS) entry which is preliminary data.</text>
</comment>
<dbReference type="EMBL" id="JBAWTH010000029">
    <property type="protein sequence ID" value="KAL2285658.1"/>
    <property type="molecule type" value="Genomic_DNA"/>
</dbReference>
<keyword evidence="1" id="KW-1133">Transmembrane helix</keyword>
<organism evidence="2 3">
    <name type="scientific">Diaporthe vaccinii</name>
    <dbReference type="NCBI Taxonomy" id="105482"/>
    <lineage>
        <taxon>Eukaryota</taxon>
        <taxon>Fungi</taxon>
        <taxon>Dikarya</taxon>
        <taxon>Ascomycota</taxon>
        <taxon>Pezizomycotina</taxon>
        <taxon>Sordariomycetes</taxon>
        <taxon>Sordariomycetidae</taxon>
        <taxon>Diaporthales</taxon>
        <taxon>Diaporthaceae</taxon>
        <taxon>Diaporthe</taxon>
        <taxon>Diaporthe eres species complex</taxon>
    </lineage>
</organism>
<name>A0ABR4ET96_9PEZI</name>
<protein>
    <submittedName>
        <fullName evidence="2">Uncharacterized protein</fullName>
    </submittedName>
</protein>
<keyword evidence="1" id="KW-0472">Membrane</keyword>
<sequence length="93" mass="10172">MGTGRDGRCQPLFSGVIGHTGSARGNRLGTKTKMVHLFFSPPVVVSFSFLGVCMVQNGKTGSWLGWMSSKHLFTAEGRSCVPHPYYYFNINAV</sequence>
<evidence type="ECO:0000256" key="1">
    <source>
        <dbReference type="SAM" id="Phobius"/>
    </source>
</evidence>
<evidence type="ECO:0000313" key="2">
    <source>
        <dbReference type="EMBL" id="KAL2285658.1"/>
    </source>
</evidence>
<keyword evidence="1" id="KW-0812">Transmembrane</keyword>
<keyword evidence="3" id="KW-1185">Reference proteome</keyword>
<accession>A0ABR4ET96</accession>